<gene>
    <name evidence="8" type="primary">radC</name>
    <name evidence="8" type="ORF">JHU38_05755</name>
</gene>
<dbReference type="PANTHER" id="PTHR30471">
    <property type="entry name" value="DNA REPAIR PROTEIN RADC"/>
    <property type="match status" value="1"/>
</dbReference>
<evidence type="ECO:0000256" key="3">
    <source>
        <dbReference type="ARBA" id="ARBA00022801"/>
    </source>
</evidence>
<evidence type="ECO:0000256" key="6">
    <source>
        <dbReference type="RuleBase" id="RU003797"/>
    </source>
</evidence>
<name>A0ABS3M525_9BACT</name>
<dbReference type="Gene3D" id="3.40.140.10">
    <property type="entry name" value="Cytidine Deaminase, domain 2"/>
    <property type="match status" value="1"/>
</dbReference>
<protein>
    <submittedName>
        <fullName evidence="8">DNA repair protein RadC</fullName>
    </submittedName>
</protein>
<dbReference type="InterPro" id="IPR037518">
    <property type="entry name" value="MPN"/>
</dbReference>
<dbReference type="InterPro" id="IPR020891">
    <property type="entry name" value="UPF0758_CS"/>
</dbReference>
<evidence type="ECO:0000259" key="7">
    <source>
        <dbReference type="PROSITE" id="PS50249"/>
    </source>
</evidence>
<keyword evidence="4" id="KW-0862">Zinc</keyword>
<dbReference type="SUPFAM" id="SSF102712">
    <property type="entry name" value="JAB1/MPN domain"/>
    <property type="match status" value="1"/>
</dbReference>
<dbReference type="Proteomes" id="UP000664265">
    <property type="component" value="Unassembled WGS sequence"/>
</dbReference>
<dbReference type="PANTHER" id="PTHR30471:SF3">
    <property type="entry name" value="UPF0758 PROTEIN YEES-RELATED"/>
    <property type="match status" value="1"/>
</dbReference>
<evidence type="ECO:0000256" key="2">
    <source>
        <dbReference type="ARBA" id="ARBA00022723"/>
    </source>
</evidence>
<dbReference type="RefSeq" id="WP_107581649.1">
    <property type="nucleotide sequence ID" value="NZ_JAERMS010000012.1"/>
</dbReference>
<comment type="similarity">
    <text evidence="6">Belongs to the UPF0758 family.</text>
</comment>
<accession>A0ABS3M525</accession>
<dbReference type="EMBL" id="JAERMS010000012">
    <property type="protein sequence ID" value="MBO1363279.1"/>
    <property type="molecule type" value="Genomic_DNA"/>
</dbReference>
<dbReference type="Pfam" id="PF04002">
    <property type="entry name" value="RadC"/>
    <property type="match status" value="1"/>
</dbReference>
<evidence type="ECO:0000256" key="1">
    <source>
        <dbReference type="ARBA" id="ARBA00022670"/>
    </source>
</evidence>
<keyword evidence="3" id="KW-0378">Hydrolase</keyword>
<comment type="caution">
    <text evidence="8">The sequence shown here is derived from an EMBL/GenBank/DDBJ whole genome shotgun (WGS) entry which is preliminary data.</text>
</comment>
<dbReference type="PROSITE" id="PS01302">
    <property type="entry name" value="UPF0758"/>
    <property type="match status" value="1"/>
</dbReference>
<keyword evidence="9" id="KW-1185">Reference proteome</keyword>
<evidence type="ECO:0000256" key="5">
    <source>
        <dbReference type="ARBA" id="ARBA00023049"/>
    </source>
</evidence>
<evidence type="ECO:0000313" key="8">
    <source>
        <dbReference type="EMBL" id="MBO1363279.1"/>
    </source>
</evidence>
<feature type="domain" description="MPN" evidence="7">
    <location>
        <begin position="106"/>
        <end position="228"/>
    </location>
</feature>
<keyword evidence="1" id="KW-0645">Protease</keyword>
<reference evidence="8 9" key="1">
    <citation type="submission" date="2021-01" db="EMBL/GenBank/DDBJ databases">
        <title>Prevotella A2931 sp. nov.</title>
        <authorList>
            <person name="Buhl M."/>
            <person name="Oberhettinger P."/>
        </authorList>
    </citation>
    <scope>NUCLEOTIDE SEQUENCE [LARGE SCALE GENOMIC DNA]</scope>
    <source>
        <strain evidence="8 9">A2931</strain>
    </source>
</reference>
<keyword evidence="2" id="KW-0479">Metal-binding</keyword>
<evidence type="ECO:0000313" key="9">
    <source>
        <dbReference type="Proteomes" id="UP000664265"/>
    </source>
</evidence>
<dbReference type="PROSITE" id="PS50249">
    <property type="entry name" value="MPN"/>
    <property type="match status" value="1"/>
</dbReference>
<dbReference type="InterPro" id="IPR001405">
    <property type="entry name" value="UPF0758"/>
</dbReference>
<sequence length="228" mass="25698">MEKLTINHWAEEDRPREKMERLGASALSNAELLAILIGSGSPRESAVDLMKRVMNDCNNNLNTLGKLTIRQLQQYNGVGPAKAITILAACELGKRRTMERPEERADLGSATAIYNYMHPRMQDLDVEEAWILLMNRNFKLIKSLCVSHGGLSETAVDVRVIMREAILSNATVLALCHNHPSGNARPSHMDDTLTQRVKKAAELMRVYLLDHVIITDGRYYSYHEEGRL</sequence>
<dbReference type="NCBIfam" id="NF000642">
    <property type="entry name" value="PRK00024.1"/>
    <property type="match status" value="1"/>
</dbReference>
<organism evidence="8 9">
    <name type="scientific">Prevotella illustrans</name>
    <dbReference type="NCBI Taxonomy" id="2800387"/>
    <lineage>
        <taxon>Bacteria</taxon>
        <taxon>Pseudomonadati</taxon>
        <taxon>Bacteroidota</taxon>
        <taxon>Bacteroidia</taxon>
        <taxon>Bacteroidales</taxon>
        <taxon>Prevotellaceae</taxon>
        <taxon>Prevotella</taxon>
    </lineage>
</organism>
<evidence type="ECO:0000256" key="4">
    <source>
        <dbReference type="ARBA" id="ARBA00022833"/>
    </source>
</evidence>
<dbReference type="InterPro" id="IPR025657">
    <property type="entry name" value="RadC_JAB"/>
</dbReference>
<dbReference type="InterPro" id="IPR046778">
    <property type="entry name" value="UPF0758_N"/>
</dbReference>
<keyword evidence="5" id="KW-0482">Metalloprotease</keyword>
<dbReference type="CDD" id="cd08071">
    <property type="entry name" value="MPN_DUF2466"/>
    <property type="match status" value="1"/>
</dbReference>
<dbReference type="Pfam" id="PF20582">
    <property type="entry name" value="UPF0758_N"/>
    <property type="match status" value="1"/>
</dbReference>
<proteinExistence type="inferred from homology"/>
<dbReference type="NCBIfam" id="TIGR00608">
    <property type="entry name" value="radc"/>
    <property type="match status" value="1"/>
</dbReference>